<dbReference type="EMBL" id="CM043023">
    <property type="protein sequence ID" value="KAI4454984.1"/>
    <property type="molecule type" value="Genomic_DNA"/>
</dbReference>
<evidence type="ECO:0000313" key="2">
    <source>
        <dbReference type="Proteomes" id="UP001056778"/>
    </source>
</evidence>
<evidence type="ECO:0000313" key="1">
    <source>
        <dbReference type="EMBL" id="KAI4454984.1"/>
    </source>
</evidence>
<keyword evidence="2" id="KW-1185">Reference proteome</keyword>
<protein>
    <submittedName>
        <fullName evidence="1">Myogenic factor</fullName>
    </submittedName>
</protein>
<name>A0ACB9SLW1_HOLOL</name>
<sequence length="94" mass="10577">MQILLRQLVYIELPEANTLTDENSGDEDDGGLADNLSRHQLLARAEIIVQNNNDDVAVEYSEQRPGKMNISWIEGDLVPSQKMFPKESNVAFNC</sequence>
<accession>A0ACB9SLW1</accession>
<gene>
    <name evidence="1" type="ORF">MML48_9g00009784</name>
</gene>
<organism evidence="1 2">
    <name type="scientific">Holotrichia oblita</name>
    <name type="common">Chafer beetle</name>
    <dbReference type="NCBI Taxonomy" id="644536"/>
    <lineage>
        <taxon>Eukaryota</taxon>
        <taxon>Metazoa</taxon>
        <taxon>Ecdysozoa</taxon>
        <taxon>Arthropoda</taxon>
        <taxon>Hexapoda</taxon>
        <taxon>Insecta</taxon>
        <taxon>Pterygota</taxon>
        <taxon>Neoptera</taxon>
        <taxon>Endopterygota</taxon>
        <taxon>Coleoptera</taxon>
        <taxon>Polyphaga</taxon>
        <taxon>Scarabaeiformia</taxon>
        <taxon>Scarabaeidae</taxon>
        <taxon>Melolonthinae</taxon>
        <taxon>Holotrichia</taxon>
    </lineage>
</organism>
<dbReference type="Proteomes" id="UP001056778">
    <property type="component" value="Chromosome 9"/>
</dbReference>
<comment type="caution">
    <text evidence="1">The sequence shown here is derived from an EMBL/GenBank/DDBJ whole genome shotgun (WGS) entry which is preliminary data.</text>
</comment>
<reference evidence="1" key="1">
    <citation type="submission" date="2022-04" db="EMBL/GenBank/DDBJ databases">
        <title>Chromosome-scale genome assembly of Holotrichia oblita Faldermann.</title>
        <authorList>
            <person name="Rongchong L."/>
        </authorList>
    </citation>
    <scope>NUCLEOTIDE SEQUENCE</scope>
    <source>
        <strain evidence="1">81SQS9</strain>
    </source>
</reference>
<proteinExistence type="predicted"/>